<sequence>MNTTTNQSETNPPESNTFALFMIRGRCRNCPLSINGVFNLFNTTGGQQTERRATSMHRTEALWRRNLEENLNTCICPQGLEPGLEPAVTVEEFIERFVTQINDAKSDGSVISVDDVITIIEVSSWDGRTTTLDDFTLPPVVPTTQEPTVAVSMVPGQTPHPSSEQSNNPGFETPPGIASFNPGSTPAPQACASEVVLLEENWEKALSSNGESVTKIVAVRMSSSLEPALPTRVQVRFILYVIEEWMAGDRFYVDIMGSTTYFENLEQTNSSGSLNVVGGTGITWEMEQVSLGVGGESESVHFTVPPRLVSSGSLSLEFGMVSSTTSSAIAGVNSLVVTAFYNCTIDDHVGDSLEQNLTAVPRTAEPATMPSPIPTREPTSIP</sequence>
<dbReference type="Proteomes" id="UP001153069">
    <property type="component" value="Unassembled WGS sequence"/>
</dbReference>
<evidence type="ECO:0000313" key="2">
    <source>
        <dbReference type="EMBL" id="CAB9501595.1"/>
    </source>
</evidence>
<dbReference type="AlphaFoldDB" id="A0A9N8H6X6"/>
<reference evidence="2" key="1">
    <citation type="submission" date="2020-06" db="EMBL/GenBank/DDBJ databases">
        <authorList>
            <consortium name="Plant Systems Biology data submission"/>
        </authorList>
    </citation>
    <scope>NUCLEOTIDE SEQUENCE</scope>
    <source>
        <strain evidence="2">D6</strain>
    </source>
</reference>
<name>A0A9N8H6X6_9STRA</name>
<feature type="region of interest" description="Disordered" evidence="1">
    <location>
        <begin position="360"/>
        <end position="382"/>
    </location>
</feature>
<gene>
    <name evidence="2" type="ORF">SEMRO_113_G055890.1</name>
</gene>
<dbReference type="EMBL" id="CAICTM010000112">
    <property type="protein sequence ID" value="CAB9501595.1"/>
    <property type="molecule type" value="Genomic_DNA"/>
</dbReference>
<feature type="non-terminal residue" evidence="2">
    <location>
        <position position="382"/>
    </location>
</feature>
<feature type="compositionally biased region" description="Pro residues" evidence="1">
    <location>
        <begin position="369"/>
        <end position="382"/>
    </location>
</feature>
<keyword evidence="3" id="KW-1185">Reference proteome</keyword>
<proteinExistence type="predicted"/>
<organism evidence="2 3">
    <name type="scientific">Seminavis robusta</name>
    <dbReference type="NCBI Taxonomy" id="568900"/>
    <lineage>
        <taxon>Eukaryota</taxon>
        <taxon>Sar</taxon>
        <taxon>Stramenopiles</taxon>
        <taxon>Ochrophyta</taxon>
        <taxon>Bacillariophyta</taxon>
        <taxon>Bacillariophyceae</taxon>
        <taxon>Bacillariophycidae</taxon>
        <taxon>Naviculales</taxon>
        <taxon>Naviculaceae</taxon>
        <taxon>Seminavis</taxon>
    </lineage>
</organism>
<evidence type="ECO:0000313" key="3">
    <source>
        <dbReference type="Proteomes" id="UP001153069"/>
    </source>
</evidence>
<evidence type="ECO:0000256" key="1">
    <source>
        <dbReference type="SAM" id="MobiDB-lite"/>
    </source>
</evidence>
<protein>
    <submittedName>
        <fullName evidence="2">Uncharacterized protein</fullName>
    </submittedName>
</protein>
<comment type="caution">
    <text evidence="2">The sequence shown here is derived from an EMBL/GenBank/DDBJ whole genome shotgun (WGS) entry which is preliminary data.</text>
</comment>
<accession>A0A9N8H6X6</accession>